<sequence>MDGLESGGEWSDIQLGLGTVGASQGFVLVFHFFIEDDDEGIKGPLSQFLTAPGWWECGSAGGQEGSAEGFRQAGSMARGQWGEVQPGEELGPALGSQQPLQLQAGGKVAGKLEKALGVLLTAAGHQPRGAQVAKKANGPWAVPAMMWQQEQGSDCPCAGTAEGPPPILEAALGPSQQGIEGLECVQRRERNWGRVWSPRRG</sequence>
<dbReference type="AlphaFoldDB" id="A0A8K1G402"/>
<comment type="caution">
    <text evidence="1">The sequence shown here is derived from an EMBL/GenBank/DDBJ whole genome shotgun (WGS) entry which is preliminary data.</text>
</comment>
<accession>A0A8K1G402</accession>
<reference evidence="1" key="1">
    <citation type="submission" date="2019-04" db="EMBL/GenBank/DDBJ databases">
        <title>Genome assembly of Zosterops borbonicus 15179.</title>
        <authorList>
            <person name="Leroy T."/>
            <person name="Anselmetti Y."/>
            <person name="Tilak M.-K."/>
            <person name="Nabholz B."/>
        </authorList>
    </citation>
    <scope>NUCLEOTIDE SEQUENCE</scope>
    <source>
        <strain evidence="1">HGM_15179</strain>
        <tissue evidence="1">Muscle</tissue>
    </source>
</reference>
<evidence type="ECO:0000313" key="1">
    <source>
        <dbReference type="EMBL" id="TRZ11376.1"/>
    </source>
</evidence>
<evidence type="ECO:0000313" key="2">
    <source>
        <dbReference type="Proteomes" id="UP000796761"/>
    </source>
</evidence>
<dbReference type="Proteomes" id="UP000796761">
    <property type="component" value="Unassembled WGS sequence"/>
</dbReference>
<organism evidence="1 2">
    <name type="scientific">Zosterops borbonicus</name>
    <dbReference type="NCBI Taxonomy" id="364589"/>
    <lineage>
        <taxon>Eukaryota</taxon>
        <taxon>Metazoa</taxon>
        <taxon>Chordata</taxon>
        <taxon>Craniata</taxon>
        <taxon>Vertebrata</taxon>
        <taxon>Euteleostomi</taxon>
        <taxon>Archelosauria</taxon>
        <taxon>Archosauria</taxon>
        <taxon>Dinosauria</taxon>
        <taxon>Saurischia</taxon>
        <taxon>Theropoda</taxon>
        <taxon>Coelurosauria</taxon>
        <taxon>Aves</taxon>
        <taxon>Neognathae</taxon>
        <taxon>Neoaves</taxon>
        <taxon>Telluraves</taxon>
        <taxon>Australaves</taxon>
        <taxon>Passeriformes</taxon>
        <taxon>Sylvioidea</taxon>
        <taxon>Zosteropidae</taxon>
        <taxon>Zosterops</taxon>
    </lineage>
</organism>
<protein>
    <submittedName>
        <fullName evidence="1">Uncharacterized protein</fullName>
    </submittedName>
</protein>
<gene>
    <name evidence="1" type="ORF">HGM15179_015733</name>
</gene>
<dbReference type="EMBL" id="SWJQ01000719">
    <property type="protein sequence ID" value="TRZ11376.1"/>
    <property type="molecule type" value="Genomic_DNA"/>
</dbReference>
<proteinExistence type="predicted"/>
<keyword evidence="2" id="KW-1185">Reference proteome</keyword>
<name>A0A8K1G402_9PASS</name>